<protein>
    <submittedName>
        <fullName evidence="9">sn-glycerol-3-phosphate transport system permease protein ugpA</fullName>
    </submittedName>
</protein>
<feature type="transmembrane region" description="Helical" evidence="7">
    <location>
        <begin position="200"/>
        <end position="221"/>
    </location>
</feature>
<evidence type="ECO:0000256" key="5">
    <source>
        <dbReference type="ARBA" id="ARBA00022989"/>
    </source>
</evidence>
<dbReference type="STRING" id="39482.ERS852491_03759"/>
<evidence type="ECO:0000256" key="3">
    <source>
        <dbReference type="ARBA" id="ARBA00022475"/>
    </source>
</evidence>
<dbReference type="InterPro" id="IPR035277">
    <property type="entry name" value="MalF_N"/>
</dbReference>
<keyword evidence="5 7" id="KW-1133">Transmembrane helix</keyword>
<dbReference type="SUPFAM" id="SSF160964">
    <property type="entry name" value="MalF N-terminal region-like"/>
    <property type="match status" value="1"/>
</dbReference>
<feature type="transmembrane region" description="Helical" evidence="7">
    <location>
        <begin position="54"/>
        <end position="74"/>
    </location>
</feature>
<comment type="subcellular location">
    <subcellularLocation>
        <location evidence="1 7">Cell membrane</location>
        <topology evidence="1 7">Multi-pass membrane protein</topology>
    </subcellularLocation>
</comment>
<reference evidence="9 10" key="1">
    <citation type="submission" date="2015-09" db="EMBL/GenBank/DDBJ databases">
        <authorList>
            <consortium name="Pathogen Informatics"/>
        </authorList>
    </citation>
    <scope>NUCLEOTIDE SEQUENCE [LARGE SCALE GENOMIC DNA]</scope>
    <source>
        <strain evidence="9 10">2789STDY5834876</strain>
    </source>
</reference>
<dbReference type="PANTHER" id="PTHR30193">
    <property type="entry name" value="ABC TRANSPORTER PERMEASE PROTEIN"/>
    <property type="match status" value="1"/>
</dbReference>
<dbReference type="PROSITE" id="PS50928">
    <property type="entry name" value="ABC_TM1"/>
    <property type="match status" value="1"/>
</dbReference>
<dbReference type="GO" id="GO:0005886">
    <property type="term" value="C:plasma membrane"/>
    <property type="evidence" value="ECO:0007669"/>
    <property type="project" value="UniProtKB-SubCell"/>
</dbReference>
<keyword evidence="6 7" id="KW-0472">Membrane</keyword>
<dbReference type="AlphaFoldDB" id="A0A174J8A4"/>
<evidence type="ECO:0000256" key="6">
    <source>
        <dbReference type="ARBA" id="ARBA00023136"/>
    </source>
</evidence>
<dbReference type="Gene3D" id="1.10.3720.10">
    <property type="entry name" value="MetI-like"/>
    <property type="match status" value="1"/>
</dbReference>
<proteinExistence type="inferred from homology"/>
<keyword evidence="2 7" id="KW-0813">Transport</keyword>
<evidence type="ECO:0000313" key="10">
    <source>
        <dbReference type="Proteomes" id="UP000095544"/>
    </source>
</evidence>
<keyword evidence="3" id="KW-1003">Cell membrane</keyword>
<gene>
    <name evidence="9" type="primary">ugpA_26</name>
    <name evidence="9" type="ORF">ERS852491_03759</name>
</gene>
<evidence type="ECO:0000256" key="7">
    <source>
        <dbReference type="RuleBase" id="RU363032"/>
    </source>
</evidence>
<dbReference type="InterPro" id="IPR035906">
    <property type="entry name" value="MetI-like_sf"/>
</dbReference>
<sequence>MQLFQISRMQAEGRYLQKKPVIAVGNSNSAGLPELLREIGGSEVVWMKKNKLSAYIYILPAVGFVGIFLIYPIIFNFMSSFTEWRGLDFSTAEFVGMQNYATLVKDPIFRNDLKNCLVFMVLTLFFQMSIGLILTVLLNMKLVGFRLLETVYFFPVVLSSVVVGYTFLQIFEPNFGTLNTFLQSVGLSGLKRMWIGDARYALYTILIANVYQWSGMGIIYYRAGLSNISKDIYDAAKIDGSGFWQSFFRITIPLLKNTHVIILLMGTIGCLKFFDLAYIMTSGGPANSTEFPLLYLYRKFMRELNSGQASAVAIVIIILATILSIGILKITSNDKEEGGK</sequence>
<accession>A0A174J8A4</accession>
<organism evidence="9 10">
    <name type="scientific">Faecalicatena contorta</name>
    <dbReference type="NCBI Taxonomy" id="39482"/>
    <lineage>
        <taxon>Bacteria</taxon>
        <taxon>Bacillati</taxon>
        <taxon>Bacillota</taxon>
        <taxon>Clostridia</taxon>
        <taxon>Lachnospirales</taxon>
        <taxon>Lachnospiraceae</taxon>
        <taxon>Faecalicatena</taxon>
    </lineage>
</organism>
<comment type="similarity">
    <text evidence="7">Belongs to the binding-protein-dependent transport system permease family.</text>
</comment>
<dbReference type="EMBL" id="CYZU01000044">
    <property type="protein sequence ID" value="CUO93350.1"/>
    <property type="molecule type" value="Genomic_DNA"/>
</dbReference>
<evidence type="ECO:0000259" key="8">
    <source>
        <dbReference type="PROSITE" id="PS50928"/>
    </source>
</evidence>
<keyword evidence="4 7" id="KW-0812">Transmembrane</keyword>
<dbReference type="InterPro" id="IPR051393">
    <property type="entry name" value="ABC_transporter_permease"/>
</dbReference>
<dbReference type="Proteomes" id="UP000095544">
    <property type="component" value="Unassembled WGS sequence"/>
</dbReference>
<dbReference type="InterPro" id="IPR000515">
    <property type="entry name" value="MetI-like"/>
</dbReference>
<feature type="transmembrane region" description="Helical" evidence="7">
    <location>
        <begin position="117"/>
        <end position="138"/>
    </location>
</feature>
<evidence type="ECO:0000313" key="9">
    <source>
        <dbReference type="EMBL" id="CUO93350.1"/>
    </source>
</evidence>
<feature type="transmembrane region" description="Helical" evidence="7">
    <location>
        <begin position="260"/>
        <end position="280"/>
    </location>
</feature>
<feature type="transmembrane region" description="Helical" evidence="7">
    <location>
        <begin position="309"/>
        <end position="330"/>
    </location>
</feature>
<feature type="domain" description="ABC transmembrane type-1" evidence="8">
    <location>
        <begin position="113"/>
        <end position="327"/>
    </location>
</feature>
<feature type="transmembrane region" description="Helical" evidence="7">
    <location>
        <begin position="150"/>
        <end position="171"/>
    </location>
</feature>
<dbReference type="Gene3D" id="1.20.58.370">
    <property type="entry name" value="MalF N-terminal region-like"/>
    <property type="match status" value="1"/>
</dbReference>
<name>A0A174J8A4_9FIRM</name>
<dbReference type="PANTHER" id="PTHR30193:SF37">
    <property type="entry name" value="INNER MEMBRANE ABC TRANSPORTER PERMEASE PROTEIN YCJO"/>
    <property type="match status" value="1"/>
</dbReference>
<evidence type="ECO:0000256" key="4">
    <source>
        <dbReference type="ARBA" id="ARBA00022692"/>
    </source>
</evidence>
<evidence type="ECO:0000256" key="2">
    <source>
        <dbReference type="ARBA" id="ARBA00022448"/>
    </source>
</evidence>
<dbReference type="SUPFAM" id="SSF161098">
    <property type="entry name" value="MetI-like"/>
    <property type="match status" value="1"/>
</dbReference>
<dbReference type="GO" id="GO:0055085">
    <property type="term" value="P:transmembrane transport"/>
    <property type="evidence" value="ECO:0007669"/>
    <property type="project" value="InterPro"/>
</dbReference>
<evidence type="ECO:0000256" key="1">
    <source>
        <dbReference type="ARBA" id="ARBA00004651"/>
    </source>
</evidence>
<dbReference type="CDD" id="cd06261">
    <property type="entry name" value="TM_PBP2"/>
    <property type="match status" value="1"/>
</dbReference>
<dbReference type="Pfam" id="PF00528">
    <property type="entry name" value="BPD_transp_1"/>
    <property type="match status" value="1"/>
</dbReference>